<organism evidence="1 2">
    <name type="scientific">Limosa lapponica baueri</name>
    <dbReference type="NCBI Taxonomy" id="1758121"/>
    <lineage>
        <taxon>Eukaryota</taxon>
        <taxon>Metazoa</taxon>
        <taxon>Chordata</taxon>
        <taxon>Craniata</taxon>
        <taxon>Vertebrata</taxon>
        <taxon>Euteleostomi</taxon>
        <taxon>Archelosauria</taxon>
        <taxon>Archosauria</taxon>
        <taxon>Dinosauria</taxon>
        <taxon>Saurischia</taxon>
        <taxon>Theropoda</taxon>
        <taxon>Coelurosauria</taxon>
        <taxon>Aves</taxon>
        <taxon>Neognathae</taxon>
        <taxon>Neoaves</taxon>
        <taxon>Charadriiformes</taxon>
        <taxon>Scolopacidae</taxon>
        <taxon>Limosa</taxon>
    </lineage>
</organism>
<evidence type="ECO:0000313" key="1">
    <source>
        <dbReference type="EMBL" id="PKU39373.1"/>
    </source>
</evidence>
<dbReference type="AlphaFoldDB" id="A0A2I0U0B5"/>
<evidence type="ECO:0000313" key="2">
    <source>
        <dbReference type="Proteomes" id="UP000233556"/>
    </source>
</evidence>
<dbReference type="Proteomes" id="UP000233556">
    <property type="component" value="Unassembled WGS sequence"/>
</dbReference>
<name>A0A2I0U0B5_LIMLA</name>
<reference evidence="2" key="2">
    <citation type="submission" date="2017-12" db="EMBL/GenBank/DDBJ databases">
        <title>Genome sequence of the Bar-tailed Godwit (Limosa lapponica baueri).</title>
        <authorList>
            <person name="Lima N.C.B."/>
            <person name="Parody-Merino A.M."/>
            <person name="Battley P.F."/>
            <person name="Fidler A.E."/>
            <person name="Prosdocimi F."/>
        </authorList>
    </citation>
    <scope>NUCLEOTIDE SEQUENCE [LARGE SCALE GENOMIC DNA]</scope>
</reference>
<sequence length="161" mass="18207">MNEERSSWRAALQKGIWEYWWAAGSRCALAAKRANHILGCVKPSITSQSKDGTIPLYSALVQPHLECCVQIWSPPFKKDVKVLEFIQRRTTKVVKGLGGMSFEEWLRTLSLSILEKRRLREDLVVLCGFLKRRSGEGGIFSLVSSDWTCGSSSKLLWSCEV</sequence>
<dbReference type="EMBL" id="KZ506505">
    <property type="protein sequence ID" value="PKU39373.1"/>
    <property type="molecule type" value="Genomic_DNA"/>
</dbReference>
<protein>
    <submittedName>
        <fullName evidence="1">Uncharacterized protein</fullName>
    </submittedName>
</protein>
<accession>A0A2I0U0B5</accession>
<dbReference type="PANTHER" id="PTHR33332">
    <property type="entry name" value="REVERSE TRANSCRIPTASE DOMAIN-CONTAINING PROTEIN"/>
    <property type="match status" value="1"/>
</dbReference>
<keyword evidence="2" id="KW-1185">Reference proteome</keyword>
<proteinExistence type="predicted"/>
<dbReference type="OrthoDB" id="419189at2759"/>
<reference evidence="2" key="1">
    <citation type="submission" date="2017-11" db="EMBL/GenBank/DDBJ databases">
        <authorList>
            <person name="Lima N.C."/>
            <person name="Parody-Merino A.M."/>
            <person name="Battley P.F."/>
            <person name="Fidler A.E."/>
            <person name="Prosdocimi F."/>
        </authorList>
    </citation>
    <scope>NUCLEOTIDE SEQUENCE [LARGE SCALE GENOMIC DNA]</scope>
</reference>
<gene>
    <name evidence="1" type="ORF">llap_10321</name>
</gene>